<dbReference type="Pfam" id="PF08402">
    <property type="entry name" value="TOBE_2"/>
    <property type="match status" value="1"/>
</dbReference>
<dbReference type="InterPro" id="IPR008995">
    <property type="entry name" value="Mo/tungstate-bd_C_term_dom"/>
</dbReference>
<dbReference type="InterPro" id="IPR050093">
    <property type="entry name" value="ABC_SmlMolc_Importer"/>
</dbReference>
<dbReference type="PROSITE" id="PS50893">
    <property type="entry name" value="ABC_TRANSPORTER_2"/>
    <property type="match status" value="1"/>
</dbReference>
<dbReference type="RefSeq" id="WP_163106557.1">
    <property type="nucleotide sequence ID" value="NZ_JAAAWO010000006.1"/>
</dbReference>
<dbReference type="InterPro" id="IPR003439">
    <property type="entry name" value="ABC_transporter-like_ATP-bd"/>
</dbReference>
<keyword evidence="2" id="KW-1003">Cell membrane</keyword>
<keyword evidence="5 10" id="KW-0067">ATP-binding</keyword>
<dbReference type="PANTHER" id="PTHR42781">
    <property type="entry name" value="SPERMIDINE/PUTRESCINE IMPORT ATP-BINDING PROTEIN POTA"/>
    <property type="match status" value="1"/>
</dbReference>
<protein>
    <submittedName>
        <fullName evidence="10">ATP-binding cassette domain-containing protein</fullName>
    </submittedName>
</protein>
<dbReference type="InterPro" id="IPR027417">
    <property type="entry name" value="P-loop_NTPase"/>
</dbReference>
<keyword evidence="8" id="KW-0472">Membrane</keyword>
<evidence type="ECO:0000256" key="7">
    <source>
        <dbReference type="ARBA" id="ARBA00023065"/>
    </source>
</evidence>
<dbReference type="GO" id="GO:0015408">
    <property type="term" value="F:ABC-type ferric iron transporter activity"/>
    <property type="evidence" value="ECO:0007669"/>
    <property type="project" value="InterPro"/>
</dbReference>
<keyword evidence="3" id="KW-0410">Iron transport</keyword>
<evidence type="ECO:0000256" key="4">
    <source>
        <dbReference type="ARBA" id="ARBA00022741"/>
    </source>
</evidence>
<dbReference type="PANTHER" id="PTHR42781:SF4">
    <property type="entry name" value="SPERMIDINE_PUTRESCINE IMPORT ATP-BINDING PROTEIN POTA"/>
    <property type="match status" value="1"/>
</dbReference>
<reference evidence="10 11" key="1">
    <citation type="submission" date="2020-01" db="EMBL/GenBank/DDBJ databases">
        <title>Genomes of bacteria type strains.</title>
        <authorList>
            <person name="Chen J."/>
            <person name="Zhu S."/>
            <person name="Yang J."/>
        </authorList>
    </citation>
    <scope>NUCLEOTIDE SEQUENCE [LARGE SCALE GENOMIC DNA]</scope>
    <source>
        <strain evidence="10 11">LMG 24078</strain>
    </source>
</reference>
<dbReference type="SUPFAM" id="SSF50331">
    <property type="entry name" value="MOP-like"/>
    <property type="match status" value="1"/>
</dbReference>
<keyword evidence="4" id="KW-0547">Nucleotide-binding</keyword>
<evidence type="ECO:0000256" key="2">
    <source>
        <dbReference type="ARBA" id="ARBA00022475"/>
    </source>
</evidence>
<evidence type="ECO:0000256" key="3">
    <source>
        <dbReference type="ARBA" id="ARBA00022496"/>
    </source>
</evidence>
<keyword evidence="11" id="KW-1185">Reference proteome</keyword>
<feature type="domain" description="ABC transporter" evidence="9">
    <location>
        <begin position="2"/>
        <end position="227"/>
    </location>
</feature>
<dbReference type="AlphaFoldDB" id="A0A6N9TMF9"/>
<dbReference type="EMBL" id="JAAAWO010000006">
    <property type="protein sequence ID" value="NDW15848.1"/>
    <property type="molecule type" value="Genomic_DNA"/>
</dbReference>
<sequence length="344" mass="37734">MLSVSNLSVNYGSTRVVDKLNLELGQDEILMLVGPTGCGKTTILQALAGLIPLSEGEIRLGKWTSTPAKHVPPEKRNVGMVFQDFALFPHLTVQQNVCFRLKDTSLADHWLTLLGLDNFRDVKPASLSGGQKQRVALARTLAHEPAFVLLDEPLSNLDAALKDSLRWEIRDALKKAGVPAIWVTHDQEEALSVGDRIGILNKGVLEQLDTPESCYSTPNSRFVARFMGEASFLKAQFDNSENNVDNTVITDIGNVPGTPLQNAHGDVDLLVRPDDLSLDASHASPNGTVDWVRYEGESRLYAVTHDNGSQLKVRVSHENAIKPGERAHMQLITTHPLAVFPREA</sequence>
<dbReference type="Proteomes" id="UP000471381">
    <property type="component" value="Unassembled WGS sequence"/>
</dbReference>
<dbReference type="SMART" id="SM00382">
    <property type="entry name" value="AAA"/>
    <property type="match status" value="1"/>
</dbReference>
<dbReference type="PROSITE" id="PS00211">
    <property type="entry name" value="ABC_TRANSPORTER_1"/>
    <property type="match status" value="1"/>
</dbReference>
<dbReference type="GO" id="GO:0005524">
    <property type="term" value="F:ATP binding"/>
    <property type="evidence" value="ECO:0007669"/>
    <property type="project" value="UniProtKB-KW"/>
</dbReference>
<gene>
    <name evidence="10" type="ORF">GTQ48_09995</name>
</gene>
<dbReference type="GO" id="GO:0043190">
    <property type="term" value="C:ATP-binding cassette (ABC) transporter complex"/>
    <property type="evidence" value="ECO:0007669"/>
    <property type="project" value="InterPro"/>
</dbReference>
<evidence type="ECO:0000259" key="9">
    <source>
        <dbReference type="PROSITE" id="PS50893"/>
    </source>
</evidence>
<dbReference type="GO" id="GO:0016887">
    <property type="term" value="F:ATP hydrolysis activity"/>
    <property type="evidence" value="ECO:0007669"/>
    <property type="project" value="InterPro"/>
</dbReference>
<dbReference type="CDD" id="cd03259">
    <property type="entry name" value="ABC_Carb_Solutes_like"/>
    <property type="match status" value="1"/>
</dbReference>
<dbReference type="Pfam" id="PF00005">
    <property type="entry name" value="ABC_tran"/>
    <property type="match status" value="1"/>
</dbReference>
<name>A0A6N9TMF9_9ALTE</name>
<dbReference type="InterPro" id="IPR015853">
    <property type="entry name" value="ABC_transpr_FbpC"/>
</dbReference>
<evidence type="ECO:0000313" key="11">
    <source>
        <dbReference type="Proteomes" id="UP000471381"/>
    </source>
</evidence>
<dbReference type="InterPro" id="IPR003593">
    <property type="entry name" value="AAA+_ATPase"/>
</dbReference>
<comment type="caution">
    <text evidence="10">The sequence shown here is derived from an EMBL/GenBank/DDBJ whole genome shotgun (WGS) entry which is preliminary data.</text>
</comment>
<evidence type="ECO:0000256" key="5">
    <source>
        <dbReference type="ARBA" id="ARBA00022840"/>
    </source>
</evidence>
<evidence type="ECO:0000313" key="10">
    <source>
        <dbReference type="EMBL" id="NDW15848.1"/>
    </source>
</evidence>
<keyword evidence="7" id="KW-0406">Ion transport</keyword>
<dbReference type="InterPro" id="IPR013611">
    <property type="entry name" value="Transp-assoc_OB_typ2"/>
</dbReference>
<accession>A0A6N9TMF9</accession>
<evidence type="ECO:0000256" key="8">
    <source>
        <dbReference type="ARBA" id="ARBA00023136"/>
    </source>
</evidence>
<dbReference type="InterPro" id="IPR017871">
    <property type="entry name" value="ABC_transporter-like_CS"/>
</dbReference>
<evidence type="ECO:0000256" key="1">
    <source>
        <dbReference type="ARBA" id="ARBA00022448"/>
    </source>
</evidence>
<evidence type="ECO:0000256" key="6">
    <source>
        <dbReference type="ARBA" id="ARBA00023004"/>
    </source>
</evidence>
<dbReference type="SUPFAM" id="SSF52540">
    <property type="entry name" value="P-loop containing nucleoside triphosphate hydrolases"/>
    <property type="match status" value="1"/>
</dbReference>
<dbReference type="Gene3D" id="3.40.50.300">
    <property type="entry name" value="P-loop containing nucleotide triphosphate hydrolases"/>
    <property type="match status" value="1"/>
</dbReference>
<dbReference type="GO" id="GO:0015697">
    <property type="term" value="P:quaternary ammonium group transport"/>
    <property type="evidence" value="ECO:0007669"/>
    <property type="project" value="UniProtKB-ARBA"/>
</dbReference>
<keyword evidence="1" id="KW-0813">Transport</keyword>
<dbReference type="FunFam" id="3.40.50.300:FF:000425">
    <property type="entry name" value="Probable ABC transporter, ATP-binding subunit"/>
    <property type="match status" value="1"/>
</dbReference>
<proteinExistence type="predicted"/>
<dbReference type="Gene3D" id="2.40.50.100">
    <property type="match status" value="1"/>
</dbReference>
<keyword evidence="6" id="KW-0408">Iron</keyword>
<organism evidence="10 11">
    <name type="scientific">Alteromonas genovensis</name>
    <dbReference type="NCBI Taxonomy" id="471225"/>
    <lineage>
        <taxon>Bacteria</taxon>
        <taxon>Pseudomonadati</taxon>
        <taxon>Pseudomonadota</taxon>
        <taxon>Gammaproteobacteria</taxon>
        <taxon>Alteromonadales</taxon>
        <taxon>Alteromonadaceae</taxon>
        <taxon>Alteromonas/Salinimonas group</taxon>
        <taxon>Alteromonas</taxon>
    </lineage>
</organism>